<evidence type="ECO:0000256" key="6">
    <source>
        <dbReference type="ARBA" id="ARBA00022729"/>
    </source>
</evidence>
<dbReference type="STRING" id="1838286.Verru16b_02753"/>
<organism evidence="18 19">
    <name type="scientific">Lacunisphaera limnophila</name>
    <dbReference type="NCBI Taxonomy" id="1838286"/>
    <lineage>
        <taxon>Bacteria</taxon>
        <taxon>Pseudomonadati</taxon>
        <taxon>Verrucomicrobiota</taxon>
        <taxon>Opitutia</taxon>
        <taxon>Opitutales</taxon>
        <taxon>Opitutaceae</taxon>
        <taxon>Lacunisphaera</taxon>
    </lineage>
</organism>
<dbReference type="KEGG" id="obg:Verru16b_02753"/>
<evidence type="ECO:0000256" key="16">
    <source>
        <dbReference type="SAM" id="MobiDB-lite"/>
    </source>
</evidence>
<dbReference type="EMBL" id="CP016094">
    <property type="protein sequence ID" value="AOS45668.1"/>
    <property type="molecule type" value="Genomic_DNA"/>
</dbReference>
<keyword evidence="14" id="KW-0675">Receptor</keyword>
<dbReference type="Proteomes" id="UP000095228">
    <property type="component" value="Chromosome"/>
</dbReference>
<keyword evidence="12" id="KW-0829">Tyrosine-protein kinase</keyword>
<evidence type="ECO:0000256" key="4">
    <source>
        <dbReference type="ARBA" id="ARBA00022679"/>
    </source>
</evidence>
<evidence type="ECO:0000256" key="15">
    <source>
        <dbReference type="ARBA" id="ARBA00023180"/>
    </source>
</evidence>
<evidence type="ECO:0000256" key="2">
    <source>
        <dbReference type="ARBA" id="ARBA00011902"/>
    </source>
</evidence>
<dbReference type="GO" id="GO:0005524">
    <property type="term" value="F:ATP binding"/>
    <property type="evidence" value="ECO:0007669"/>
    <property type="project" value="UniProtKB-KW"/>
</dbReference>
<evidence type="ECO:0000256" key="13">
    <source>
        <dbReference type="ARBA" id="ARBA00023157"/>
    </source>
</evidence>
<dbReference type="PATRIC" id="fig|1838286.3.peg.2768"/>
<evidence type="ECO:0000256" key="11">
    <source>
        <dbReference type="ARBA" id="ARBA00023136"/>
    </source>
</evidence>
<name>A0A1D8AXQ2_9BACT</name>
<evidence type="ECO:0000256" key="7">
    <source>
        <dbReference type="ARBA" id="ARBA00022741"/>
    </source>
</evidence>
<feature type="domain" description="ALK/LTK-like glycine-rich" evidence="17">
    <location>
        <begin position="23"/>
        <end position="222"/>
    </location>
</feature>
<evidence type="ECO:0000256" key="1">
    <source>
        <dbReference type="ARBA" id="ARBA00004251"/>
    </source>
</evidence>
<evidence type="ECO:0000313" key="19">
    <source>
        <dbReference type="Proteomes" id="UP000095228"/>
    </source>
</evidence>
<keyword evidence="6" id="KW-0732">Signal</keyword>
<reference evidence="18 19" key="1">
    <citation type="submission" date="2016-06" db="EMBL/GenBank/DDBJ databases">
        <title>Three novel species with peptidoglycan cell walls form the new genus Lacunisphaera gen. nov. in the family Opitutaceae of the verrucomicrobial subdivision 4.</title>
        <authorList>
            <person name="Rast P."/>
            <person name="Gloeckner I."/>
            <person name="Jogler M."/>
            <person name="Boedeker C."/>
            <person name="Jeske O."/>
            <person name="Wiegand S."/>
            <person name="Reinhardt R."/>
            <person name="Schumann P."/>
            <person name="Rohde M."/>
            <person name="Spring S."/>
            <person name="Gloeckner F.O."/>
            <person name="Jogler C."/>
        </authorList>
    </citation>
    <scope>NUCLEOTIDE SEQUENCE [LARGE SCALE GENOMIC DNA]</scope>
    <source>
        <strain evidence="18 19">IG16b</strain>
    </source>
</reference>
<evidence type="ECO:0000256" key="9">
    <source>
        <dbReference type="ARBA" id="ARBA00022840"/>
    </source>
</evidence>
<evidence type="ECO:0000256" key="3">
    <source>
        <dbReference type="ARBA" id="ARBA00022475"/>
    </source>
</evidence>
<keyword evidence="4" id="KW-0808">Transferase</keyword>
<dbReference type="AlphaFoldDB" id="A0A1D8AXQ2"/>
<keyword evidence="8" id="KW-0418">Kinase</keyword>
<keyword evidence="10" id="KW-1133">Transmembrane helix</keyword>
<dbReference type="RefSeq" id="WP_069962792.1">
    <property type="nucleotide sequence ID" value="NZ_CP016094.1"/>
</dbReference>
<proteinExistence type="predicted"/>
<protein>
    <recommendedName>
        <fullName evidence="2">receptor protein-tyrosine kinase</fullName>
        <ecNumber evidence="2">2.7.10.1</ecNumber>
    </recommendedName>
</protein>
<dbReference type="GO" id="GO:0004714">
    <property type="term" value="F:transmembrane receptor protein tyrosine kinase activity"/>
    <property type="evidence" value="ECO:0007669"/>
    <property type="project" value="UniProtKB-EC"/>
</dbReference>
<evidence type="ECO:0000313" key="18">
    <source>
        <dbReference type="EMBL" id="AOS45668.1"/>
    </source>
</evidence>
<keyword evidence="3" id="KW-1003">Cell membrane</keyword>
<evidence type="ECO:0000256" key="12">
    <source>
        <dbReference type="ARBA" id="ARBA00023137"/>
    </source>
</evidence>
<evidence type="ECO:0000256" key="10">
    <source>
        <dbReference type="ARBA" id="ARBA00022989"/>
    </source>
</evidence>
<gene>
    <name evidence="18" type="ORF">Verru16b_02753</name>
</gene>
<evidence type="ECO:0000256" key="14">
    <source>
        <dbReference type="ARBA" id="ARBA00023170"/>
    </source>
</evidence>
<keyword evidence="11" id="KW-0472">Membrane</keyword>
<evidence type="ECO:0000256" key="5">
    <source>
        <dbReference type="ARBA" id="ARBA00022692"/>
    </source>
</evidence>
<keyword evidence="19" id="KW-1185">Reference proteome</keyword>
<keyword evidence="7" id="KW-0547">Nucleotide-binding</keyword>
<keyword evidence="13" id="KW-1015">Disulfide bond</keyword>
<keyword evidence="15" id="KW-0325">Glycoprotein</keyword>
<evidence type="ECO:0000259" key="17">
    <source>
        <dbReference type="Pfam" id="PF12810"/>
    </source>
</evidence>
<dbReference type="Pfam" id="PF12810">
    <property type="entry name" value="ALK_LTK_GRD"/>
    <property type="match status" value="1"/>
</dbReference>
<keyword evidence="5" id="KW-0812">Transmembrane</keyword>
<feature type="region of interest" description="Disordered" evidence="16">
    <location>
        <begin position="85"/>
        <end position="104"/>
    </location>
</feature>
<dbReference type="EC" id="2.7.10.1" evidence="2"/>
<dbReference type="InterPro" id="IPR055163">
    <property type="entry name" value="ALK/LTK-like_GRD"/>
</dbReference>
<evidence type="ECO:0000256" key="8">
    <source>
        <dbReference type="ARBA" id="ARBA00022777"/>
    </source>
</evidence>
<dbReference type="GO" id="GO:0005886">
    <property type="term" value="C:plasma membrane"/>
    <property type="evidence" value="ECO:0007669"/>
    <property type="project" value="UniProtKB-SubCell"/>
</dbReference>
<sequence length="295" mass="28173">MPKIIPPVRFRACGHLQLYIVPESGLYLLEARGAQGGGEGLAGGGKGAFLRGVFHLKEGEIIHLVVGRPGLPGRNVPALGGSADAFDLGTGREPEATRGGGGGGGTFIWSGTRTGTLPVWPLLVAGGGGGGGNGPGGDAVVSLDAGQGPGTGGRNGLGGTSDQGPCYYSGGGGTGWLDIGANGSGPTYCQGGRQWEGGAGARFGGYLGGDGGYGGGGGGSFFGAGAGGGGGFSGGGGGGGRIALGGGGGGGSYNRGREQQNIPGFQADAGAAAILFLCSPVTLHAPGLTHQPVRA</sequence>
<comment type="subcellular location">
    <subcellularLocation>
        <location evidence="1">Cell membrane</location>
        <topology evidence="1">Single-pass type I membrane protein</topology>
    </subcellularLocation>
</comment>
<accession>A0A1D8AXQ2</accession>
<keyword evidence="9" id="KW-0067">ATP-binding</keyword>